<organism evidence="2 3">
    <name type="scientific">Vibrio maritimus</name>
    <dbReference type="NCBI Taxonomy" id="990268"/>
    <lineage>
        <taxon>Bacteria</taxon>
        <taxon>Pseudomonadati</taxon>
        <taxon>Pseudomonadota</taxon>
        <taxon>Gammaproteobacteria</taxon>
        <taxon>Vibrionales</taxon>
        <taxon>Vibrionaceae</taxon>
        <taxon>Vibrio</taxon>
    </lineage>
</organism>
<protein>
    <submittedName>
        <fullName evidence="2">Fibronectin type III domain protein</fullName>
    </submittedName>
</protein>
<dbReference type="Proteomes" id="UP000029228">
    <property type="component" value="Unassembled WGS sequence"/>
</dbReference>
<gene>
    <name evidence="2" type="ORF">JCM19235_1940</name>
</gene>
<dbReference type="STRING" id="990268.JCM19235_1940"/>
<evidence type="ECO:0000313" key="2">
    <source>
        <dbReference type="EMBL" id="GAL18517.1"/>
    </source>
</evidence>
<dbReference type="GO" id="GO:0098609">
    <property type="term" value="P:cell-cell adhesion"/>
    <property type="evidence" value="ECO:0007669"/>
    <property type="project" value="TreeGrafter"/>
</dbReference>
<sequence length="650" mass="69115">MDDDNLLLRCVVTNTVGSVNSESAKLTIGTLVNITLHPEDATCQPSNPESVFFYVEATAVGGPAPTYQWQRLDGENWADLGAGDTWAGDVTTDTLTITDQVAAAQHLTSVRCNVSSGGSSTASNAATLNIDSRAPTIAPQPANAYAGEGKVVAVFTTNADLYDSIQWQYNSGGGWTNGTDAANTAFSGWTTGTLSTTASVAATHHNWQFRVIYTRAGGASTTSNAVTLTVGQTPSITTHPAAKTIRGSGTTANVMTIAANTRNGGTLTYQWQYNSGSGWANLPADANWSGTRSTSFGVGAGVNYTHTGWSFRCAVSNTEGTVYSNSAVLTINNNPTITTHPSSKTITGAQINSNVLSVAANTRNGGTLTYQWQYWSGSAWTNISSSNNQYSGENTANLSTTASLRYTHSGRRHRCIVTNPIGTATSNEATLTIWEGPLITSQPSNKTITGATTSSIASVSVNTRNGGTLSYRWQEQIGGTWYNISNNQYYQGATGATLSAGGSLRWNHSGRAYRCIITNSAGNITSGTMTLTIREIPTRTNWTQLNTTMRALESNDTGLFRHQGQQRNGGGTMRVEWQFAHNNLSNWTNADGHPSFRITGSATNSELHYNGATSGNVFTSGFVFARARLVDDFGASEWNTNNGNAVTFNF</sequence>
<reference evidence="2 3" key="2">
    <citation type="submission" date="2014-09" db="EMBL/GenBank/DDBJ databases">
        <authorList>
            <consortium name="NBRP consortium"/>
            <person name="Sawabe T."/>
            <person name="Meirelles P."/>
            <person name="Nakanishi M."/>
            <person name="Sayaka M."/>
            <person name="Hattori M."/>
            <person name="Ohkuma M."/>
        </authorList>
    </citation>
    <scope>NUCLEOTIDE SEQUENCE [LARGE SCALE GENOMIC DNA]</scope>
    <source>
        <strain evidence="3">JCM19235</strain>
    </source>
</reference>
<keyword evidence="3" id="KW-1185">Reference proteome</keyword>
<dbReference type="EMBL" id="BBMR01000003">
    <property type="protein sequence ID" value="GAL18517.1"/>
    <property type="molecule type" value="Genomic_DNA"/>
</dbReference>
<dbReference type="GO" id="GO:0016020">
    <property type="term" value="C:membrane"/>
    <property type="evidence" value="ECO:0007669"/>
    <property type="project" value="UniProtKB-SubCell"/>
</dbReference>
<dbReference type="OrthoDB" id="6089850at2"/>
<proteinExistence type="predicted"/>
<name>A0A090SGD4_9VIBR</name>
<dbReference type="AlphaFoldDB" id="A0A090SGD4"/>
<evidence type="ECO:0000313" key="3">
    <source>
        <dbReference type="Proteomes" id="UP000029228"/>
    </source>
</evidence>
<keyword evidence="1" id="KW-1015">Disulfide bond</keyword>
<reference evidence="2 3" key="1">
    <citation type="submission" date="2014-09" db="EMBL/GenBank/DDBJ databases">
        <title>Vibrio maritimus JCM 19235. (C45) whole genome shotgun sequence.</title>
        <authorList>
            <person name="Sawabe T."/>
            <person name="Meirelles P."/>
            <person name="Nakanishi M."/>
            <person name="Sayaka M."/>
            <person name="Hattori M."/>
            <person name="Ohkuma M."/>
        </authorList>
    </citation>
    <scope>NUCLEOTIDE SEQUENCE [LARGE SCALE GENOMIC DNA]</scope>
    <source>
        <strain evidence="3">JCM19235</strain>
    </source>
</reference>
<comment type="caution">
    <text evidence="2">The sequence shown here is derived from an EMBL/GenBank/DDBJ whole genome shotgun (WGS) entry which is preliminary data.</text>
</comment>
<dbReference type="PANTHER" id="PTHR44170">
    <property type="entry name" value="PROTEIN SIDEKICK"/>
    <property type="match status" value="1"/>
</dbReference>
<dbReference type="PANTHER" id="PTHR44170:SF6">
    <property type="entry name" value="CONTACTIN"/>
    <property type="match status" value="1"/>
</dbReference>
<accession>A0A090SGD4</accession>
<evidence type="ECO:0000256" key="1">
    <source>
        <dbReference type="ARBA" id="ARBA00023157"/>
    </source>
</evidence>